<dbReference type="SUPFAM" id="SSF81923">
    <property type="entry name" value="Double Clp-N motif"/>
    <property type="match status" value="1"/>
</dbReference>
<protein>
    <submittedName>
        <fullName evidence="2">SRPBCC family protein</fullName>
    </submittedName>
</protein>
<name>A0A3P1T4B5_9ACTN</name>
<dbReference type="OrthoDB" id="3733061at2"/>
<reference evidence="2 3" key="1">
    <citation type="submission" date="2018-11" db="EMBL/GenBank/DDBJ databases">
        <title>Genomes From Bacteria Associated with the Canine Oral Cavity: a Test Case for Automated Genome-Based Taxonomic Assignment.</title>
        <authorList>
            <person name="Coil D.A."/>
            <person name="Jospin G."/>
            <person name="Darling A.E."/>
            <person name="Wallis C."/>
            <person name="Davis I.J."/>
            <person name="Harris S."/>
            <person name="Eisen J.A."/>
            <person name="Holcombe L.J."/>
            <person name="O'Flynn C."/>
        </authorList>
    </citation>
    <scope>NUCLEOTIDE SEQUENCE [LARGE SCALE GENOMIC DNA]</scope>
    <source>
        <strain evidence="2 3">OH887_COT-365</strain>
    </source>
</reference>
<dbReference type="SUPFAM" id="SSF55961">
    <property type="entry name" value="Bet v1-like"/>
    <property type="match status" value="1"/>
</dbReference>
<evidence type="ECO:0000313" key="2">
    <source>
        <dbReference type="EMBL" id="RRD04311.1"/>
    </source>
</evidence>
<dbReference type="Proteomes" id="UP000280819">
    <property type="component" value="Unassembled WGS sequence"/>
</dbReference>
<evidence type="ECO:0000259" key="1">
    <source>
        <dbReference type="Pfam" id="PF02861"/>
    </source>
</evidence>
<dbReference type="EMBL" id="RQZG01000012">
    <property type="protein sequence ID" value="RRD04311.1"/>
    <property type="molecule type" value="Genomic_DNA"/>
</dbReference>
<dbReference type="Gene3D" id="1.10.1780.10">
    <property type="entry name" value="Clp, N-terminal domain"/>
    <property type="match status" value="1"/>
</dbReference>
<organism evidence="2 3">
    <name type="scientific">Arachnia propionica</name>
    <dbReference type="NCBI Taxonomy" id="1750"/>
    <lineage>
        <taxon>Bacteria</taxon>
        <taxon>Bacillati</taxon>
        <taxon>Actinomycetota</taxon>
        <taxon>Actinomycetes</taxon>
        <taxon>Propionibacteriales</taxon>
        <taxon>Propionibacteriaceae</taxon>
        <taxon>Arachnia</taxon>
    </lineage>
</organism>
<dbReference type="RefSeq" id="WP_124845166.1">
    <property type="nucleotide sequence ID" value="NZ_RQZG01000012.1"/>
</dbReference>
<dbReference type="InterPro" id="IPR023393">
    <property type="entry name" value="START-like_dom_sf"/>
</dbReference>
<gene>
    <name evidence="2" type="ORF">EII34_10790</name>
</gene>
<dbReference type="InterPro" id="IPR036628">
    <property type="entry name" value="Clp_N_dom_sf"/>
</dbReference>
<dbReference type="Pfam" id="PF10604">
    <property type="entry name" value="Polyketide_cyc2"/>
    <property type="match status" value="1"/>
</dbReference>
<accession>A0A3P1T4B5</accession>
<dbReference type="InterPro" id="IPR004176">
    <property type="entry name" value="Clp_R_N"/>
</dbReference>
<dbReference type="InterPro" id="IPR019587">
    <property type="entry name" value="Polyketide_cyclase/dehydratase"/>
</dbReference>
<dbReference type="CDD" id="cd07812">
    <property type="entry name" value="SRPBCC"/>
    <property type="match status" value="1"/>
</dbReference>
<evidence type="ECO:0000313" key="3">
    <source>
        <dbReference type="Proteomes" id="UP000280819"/>
    </source>
</evidence>
<feature type="domain" description="Clp R" evidence="1">
    <location>
        <begin position="3"/>
        <end position="89"/>
    </location>
</feature>
<dbReference type="Pfam" id="PF02861">
    <property type="entry name" value="Clp_N"/>
    <property type="match status" value="1"/>
</dbReference>
<dbReference type="Gene3D" id="3.30.530.20">
    <property type="match status" value="1"/>
</dbReference>
<comment type="caution">
    <text evidence="2">The sequence shown here is derived from an EMBL/GenBank/DDBJ whole genome shotgun (WGS) entry which is preliminary data.</text>
</comment>
<proteinExistence type="predicted"/>
<sequence>MSTDWTQRISALAEEEQQRSTHPEVDADHLLLALLGLDGAVSDALRQQGVTLEAARQACERIHTPHHEEDSPGEARYRDGIRATLERAASQTLPDVALLQLLLQDPSERVKQVLQELHITYENLRLPALKGIPHEVQFTHQRVIPASPKTVWAVVSDPTRLHEWASSFFDHCELDPMGVPITWNDPRTERRWLVTVTTHDTRSEHLLIVEKPVRELRWDTVDPEDRTTPPHRLRLTLDPHEQGTDLTLTLELTDFDTSELPTNFAFRKIVLPAAMWYIRRVVTKQLKTFATDIASAAQTS</sequence>
<dbReference type="AlphaFoldDB" id="A0A3P1T4B5"/>